<dbReference type="RefSeq" id="WP_252761387.1">
    <property type="nucleotide sequence ID" value="NZ_JAMXLY010000036.1"/>
</dbReference>
<name>A0ABT1BYH4_9BACT</name>
<keyword evidence="2" id="KW-0732">Signal</keyword>
<protein>
    <submittedName>
        <fullName evidence="3">Uncharacterized protein</fullName>
    </submittedName>
</protein>
<comment type="caution">
    <text evidence="3">The sequence shown here is derived from an EMBL/GenBank/DDBJ whole genome shotgun (WGS) entry which is preliminary data.</text>
</comment>
<feature type="signal peptide" evidence="2">
    <location>
        <begin position="1"/>
        <end position="21"/>
    </location>
</feature>
<dbReference type="EMBL" id="JAMXLY010000036">
    <property type="protein sequence ID" value="MCO6026029.1"/>
    <property type="molecule type" value="Genomic_DNA"/>
</dbReference>
<organism evidence="3 4">
    <name type="scientific">Segatella cerevisiae</name>
    <dbReference type="NCBI Taxonomy" id="2053716"/>
    <lineage>
        <taxon>Bacteria</taxon>
        <taxon>Pseudomonadati</taxon>
        <taxon>Bacteroidota</taxon>
        <taxon>Bacteroidia</taxon>
        <taxon>Bacteroidales</taxon>
        <taxon>Prevotellaceae</taxon>
        <taxon>Segatella</taxon>
    </lineage>
</organism>
<evidence type="ECO:0000313" key="3">
    <source>
        <dbReference type="EMBL" id="MCO6026029.1"/>
    </source>
</evidence>
<sequence length="321" mass="34412">MKKFIYSIAALAAIVVMGSCSQDSDLTETSISKSKIDSVTVSLNINSGIEVSGSSSNMGKSTVNSNNTSLTRAARTRADETNTETPSTNFAADLSKTTYTAYFVATEAQGDYKAGQIVRKITGIKENTATKISVPALPYKVYVTNYDTDAPEVGGTESSVTDLEKNLPESSSTLYLFGVSNADLSSGAADQKISVNLKNNYAAVCVSNNDFVTGVTYNLITPSTGLPYITAYSLDSWNQSLWYYMYIRADLSTSTSPTSNSTIKLNTTNMGEGASTIWPLNNPITADQIYQYTVKSVKGGVSLTVAENVFTQTNSNDLNVY</sequence>
<feature type="chain" id="PRO_5047254130" evidence="2">
    <location>
        <begin position="22"/>
        <end position="321"/>
    </location>
</feature>
<feature type="compositionally biased region" description="Polar residues" evidence="1">
    <location>
        <begin position="54"/>
        <end position="71"/>
    </location>
</feature>
<evidence type="ECO:0000313" key="4">
    <source>
        <dbReference type="Proteomes" id="UP001204015"/>
    </source>
</evidence>
<accession>A0ABT1BYH4</accession>
<dbReference type="Proteomes" id="UP001204015">
    <property type="component" value="Unassembled WGS sequence"/>
</dbReference>
<dbReference type="PROSITE" id="PS51257">
    <property type="entry name" value="PROKAR_LIPOPROTEIN"/>
    <property type="match status" value="1"/>
</dbReference>
<proteinExistence type="predicted"/>
<keyword evidence="4" id="KW-1185">Reference proteome</keyword>
<gene>
    <name evidence="3" type="ORF">NG821_09290</name>
</gene>
<evidence type="ECO:0000256" key="1">
    <source>
        <dbReference type="SAM" id="MobiDB-lite"/>
    </source>
</evidence>
<reference evidence="3 4" key="1">
    <citation type="submission" date="2022-06" db="EMBL/GenBank/DDBJ databases">
        <title>A taxonomic note on the genus Prevotella: Description of four novel genera and emended description of the genera Hallella and Xylanibacter.</title>
        <authorList>
            <person name="Hitch T.C.A."/>
        </authorList>
    </citation>
    <scope>NUCLEOTIDE SEQUENCE [LARGE SCALE GENOMIC DNA]</scope>
    <source>
        <strain evidence="3 4">DSM 100619</strain>
    </source>
</reference>
<evidence type="ECO:0000256" key="2">
    <source>
        <dbReference type="SAM" id="SignalP"/>
    </source>
</evidence>
<feature type="region of interest" description="Disordered" evidence="1">
    <location>
        <begin position="54"/>
        <end position="89"/>
    </location>
</feature>